<evidence type="ECO:0000313" key="1">
    <source>
        <dbReference type="EMBL" id="QQZ64535.1"/>
    </source>
</evidence>
<proteinExistence type="predicted"/>
<evidence type="ECO:0000313" key="2">
    <source>
        <dbReference type="Proteomes" id="UP000595841"/>
    </source>
</evidence>
<dbReference type="RefSeq" id="WP_039832831.1">
    <property type="nucleotide sequence ID" value="NZ_CP068596.1"/>
</dbReference>
<accession>A0A974PIX1</accession>
<keyword evidence="2" id="KW-1185">Reference proteome</keyword>
<reference evidence="1 2" key="1">
    <citation type="submission" date="2021-01" db="EMBL/GenBank/DDBJ databases">
        <title>Whole genome sequence of Paenibacillus sonchi LMG 24727 for comparative genomics.</title>
        <authorList>
            <person name="Lee G."/>
            <person name="Kim M.-J."/>
            <person name="Lim K."/>
            <person name="Shin J.-H."/>
        </authorList>
    </citation>
    <scope>NUCLEOTIDE SEQUENCE [LARGE SCALE GENOMIC DNA]</scope>
    <source>
        <strain evidence="1 2">LMG 24727</strain>
        <plasmid evidence="1 2">unnamed1</plasmid>
    </source>
</reference>
<dbReference type="KEGG" id="pson:JI735_34435"/>
<organism evidence="1 2">
    <name type="scientific">Paenibacillus sonchi</name>
    <dbReference type="NCBI Taxonomy" id="373687"/>
    <lineage>
        <taxon>Bacteria</taxon>
        <taxon>Bacillati</taxon>
        <taxon>Bacillota</taxon>
        <taxon>Bacilli</taxon>
        <taxon>Bacillales</taxon>
        <taxon>Paenibacillaceae</taxon>
        <taxon>Paenibacillus</taxon>
        <taxon>Paenibacillus sonchi group</taxon>
    </lineage>
</organism>
<sequence>MKSVFPMYILQVIDNGILQDIISEVDLAFLAEIAEEKITNYLQRAGARGEGDVAYRTEDGYAVIQNVPSDPAESPTSIWTYRFDGQEEVSDSLSAIRGQILRMNSKLLVISEDVLRRKVLDAVSDFCGFSIKDPEDPSRFTNQDGVVLANTNFSKITEPNNGLFREWGC</sequence>
<dbReference type="Proteomes" id="UP000595841">
    <property type="component" value="Plasmid unnamed1"/>
</dbReference>
<geneLocation type="plasmid" evidence="1 2">
    <name>unnamed1</name>
</geneLocation>
<gene>
    <name evidence="1" type="ORF">JI735_34435</name>
</gene>
<protein>
    <submittedName>
        <fullName evidence="1">Uncharacterized protein</fullName>
    </submittedName>
</protein>
<keyword evidence="1" id="KW-0614">Plasmid</keyword>
<name>A0A974PIX1_9BACL</name>
<dbReference type="EMBL" id="CP068596">
    <property type="protein sequence ID" value="QQZ64535.1"/>
    <property type="molecule type" value="Genomic_DNA"/>
</dbReference>
<dbReference type="AlphaFoldDB" id="A0A974PIX1"/>